<gene>
    <name evidence="3" type="ORF">ICI42_17025</name>
</gene>
<evidence type="ECO:0000256" key="2">
    <source>
        <dbReference type="RuleBase" id="RU362080"/>
    </source>
</evidence>
<dbReference type="SUPFAM" id="SSF143120">
    <property type="entry name" value="YefM-like"/>
    <property type="match status" value="1"/>
</dbReference>
<comment type="similarity">
    <text evidence="1 2">Belongs to the phD/YefM antitoxin family.</text>
</comment>
<organism evidence="3 4">
    <name type="scientific">Oryzicola mucosus</name>
    <dbReference type="NCBI Taxonomy" id="2767425"/>
    <lineage>
        <taxon>Bacteria</taxon>
        <taxon>Pseudomonadati</taxon>
        <taxon>Pseudomonadota</taxon>
        <taxon>Alphaproteobacteria</taxon>
        <taxon>Hyphomicrobiales</taxon>
        <taxon>Phyllobacteriaceae</taxon>
        <taxon>Oryzicola</taxon>
    </lineage>
</organism>
<dbReference type="RefSeq" id="WP_188165785.1">
    <property type="nucleotide sequence ID" value="NZ_JACVVX010000005.1"/>
</dbReference>
<evidence type="ECO:0000313" key="3">
    <source>
        <dbReference type="EMBL" id="MBD0416358.1"/>
    </source>
</evidence>
<dbReference type="InterPro" id="IPR036165">
    <property type="entry name" value="YefM-like_sf"/>
</dbReference>
<dbReference type="Pfam" id="PF02604">
    <property type="entry name" value="PhdYeFM_antitox"/>
    <property type="match status" value="1"/>
</dbReference>
<comment type="caution">
    <text evidence="3">The sequence shown here is derived from an EMBL/GenBank/DDBJ whole genome shotgun (WGS) entry which is preliminary data.</text>
</comment>
<dbReference type="AlphaFoldDB" id="A0A8J6PKZ7"/>
<dbReference type="Proteomes" id="UP000643405">
    <property type="component" value="Unassembled WGS sequence"/>
</dbReference>
<dbReference type="NCBIfam" id="TIGR01552">
    <property type="entry name" value="phd_fam"/>
    <property type="match status" value="1"/>
</dbReference>
<sequence length="81" mass="9140">MMKLWSISEARAHISEVFESALKDGPQKIERRDRKSVVVVSEATWSRLQADYPSFADLVLNSGLEEDDLPKRLPARVLGSL</sequence>
<reference evidence="3" key="1">
    <citation type="submission" date="2020-09" db="EMBL/GenBank/DDBJ databases">
        <title>Genome seq and assembly of Tianweitania sp.</title>
        <authorList>
            <person name="Chhetri G."/>
        </authorList>
    </citation>
    <scope>NUCLEOTIDE SEQUENCE</scope>
    <source>
        <strain evidence="3">Rool2</strain>
    </source>
</reference>
<proteinExistence type="inferred from homology"/>
<dbReference type="Gene3D" id="3.40.1620.10">
    <property type="entry name" value="YefM-like domain"/>
    <property type="match status" value="1"/>
</dbReference>
<dbReference type="EMBL" id="JACVVX010000005">
    <property type="protein sequence ID" value="MBD0416358.1"/>
    <property type="molecule type" value="Genomic_DNA"/>
</dbReference>
<dbReference type="InterPro" id="IPR006442">
    <property type="entry name" value="Antitoxin_Phd/YefM"/>
</dbReference>
<keyword evidence="4" id="KW-1185">Reference proteome</keyword>
<protein>
    <recommendedName>
        <fullName evidence="2">Antitoxin</fullName>
    </recommendedName>
</protein>
<evidence type="ECO:0000313" key="4">
    <source>
        <dbReference type="Proteomes" id="UP000643405"/>
    </source>
</evidence>
<evidence type="ECO:0000256" key="1">
    <source>
        <dbReference type="ARBA" id="ARBA00009981"/>
    </source>
</evidence>
<name>A0A8J6PKZ7_9HYPH</name>
<accession>A0A8J6PKZ7</accession>
<comment type="function">
    <text evidence="2">Antitoxin component of a type II toxin-antitoxin (TA) system.</text>
</comment>